<name>A0A914HSP9_GLORO</name>
<evidence type="ECO:0000256" key="1">
    <source>
        <dbReference type="SAM" id="MobiDB-lite"/>
    </source>
</evidence>
<reference evidence="3" key="1">
    <citation type="submission" date="2022-11" db="UniProtKB">
        <authorList>
            <consortium name="WormBaseParasite"/>
        </authorList>
    </citation>
    <scope>IDENTIFICATION</scope>
</reference>
<dbReference type="AlphaFoldDB" id="A0A914HSP9"/>
<dbReference type="WBParaSite" id="Gr19_v10_g3866.t1">
    <property type="protein sequence ID" value="Gr19_v10_g3866.t1"/>
    <property type="gene ID" value="Gr19_v10_g3866"/>
</dbReference>
<organism evidence="2 3">
    <name type="scientific">Globodera rostochiensis</name>
    <name type="common">Golden nematode worm</name>
    <name type="synonym">Heterodera rostochiensis</name>
    <dbReference type="NCBI Taxonomy" id="31243"/>
    <lineage>
        <taxon>Eukaryota</taxon>
        <taxon>Metazoa</taxon>
        <taxon>Ecdysozoa</taxon>
        <taxon>Nematoda</taxon>
        <taxon>Chromadorea</taxon>
        <taxon>Rhabditida</taxon>
        <taxon>Tylenchina</taxon>
        <taxon>Tylenchomorpha</taxon>
        <taxon>Tylenchoidea</taxon>
        <taxon>Heteroderidae</taxon>
        <taxon>Heteroderinae</taxon>
        <taxon>Globodera</taxon>
    </lineage>
</organism>
<feature type="region of interest" description="Disordered" evidence="1">
    <location>
        <begin position="86"/>
        <end position="109"/>
    </location>
</feature>
<proteinExistence type="predicted"/>
<sequence length="109" mass="11949">MDFSPSSRPPTTPALGLPKLWLNGCLGNASESINFIIRFLHSPIYGIEPFELKNNLTGEQLTLRQIDEDYWLLVRCPIGREEDKWTNGNGTVNGIAPSLTSKTGTSATG</sequence>
<dbReference type="Proteomes" id="UP000887572">
    <property type="component" value="Unplaced"/>
</dbReference>
<evidence type="ECO:0000313" key="2">
    <source>
        <dbReference type="Proteomes" id="UP000887572"/>
    </source>
</evidence>
<protein>
    <submittedName>
        <fullName evidence="3">Uncharacterized protein</fullName>
    </submittedName>
</protein>
<keyword evidence="2" id="KW-1185">Reference proteome</keyword>
<accession>A0A914HSP9</accession>
<evidence type="ECO:0000313" key="3">
    <source>
        <dbReference type="WBParaSite" id="Gr19_v10_g3866.t1"/>
    </source>
</evidence>